<dbReference type="EMBL" id="CR555306">
    <property type="protein sequence ID" value="CAI07454.1"/>
    <property type="molecule type" value="Genomic_DNA"/>
</dbReference>
<dbReference type="Proteomes" id="UP000006552">
    <property type="component" value="Chromosome"/>
</dbReference>
<accession>Q5P5F8</accession>
<dbReference type="AlphaFoldDB" id="Q5P5F8"/>
<protein>
    <submittedName>
        <fullName evidence="1">Uncharacterized protein</fullName>
    </submittedName>
</protein>
<evidence type="ECO:0000313" key="1">
    <source>
        <dbReference type="EMBL" id="CAI07454.1"/>
    </source>
</evidence>
<proteinExistence type="predicted"/>
<organism evidence="1 2">
    <name type="scientific">Aromatoleum aromaticum (strain DSM 19018 / LMG 30748 / EbN1)</name>
    <name type="common">Azoarcus sp. (strain EbN1)</name>
    <dbReference type="NCBI Taxonomy" id="76114"/>
    <lineage>
        <taxon>Bacteria</taxon>
        <taxon>Pseudomonadati</taxon>
        <taxon>Pseudomonadota</taxon>
        <taxon>Betaproteobacteria</taxon>
        <taxon>Rhodocyclales</taxon>
        <taxon>Rhodocyclaceae</taxon>
        <taxon>Aromatoleum</taxon>
    </lineage>
</organism>
<evidence type="ECO:0000313" key="2">
    <source>
        <dbReference type="Proteomes" id="UP000006552"/>
    </source>
</evidence>
<keyword evidence="2" id="KW-1185">Reference proteome</keyword>
<sequence>MRPSSMNPTPPFFHLFLRHPLPRSRTERRHFGCLAAKLSTAIAATVCIDDSLIAPLTGFGAFCLSYVLFHSKLPASTMLGVFRNERMKDSASFFICLGPSMMLRPSLWLFGCAQMCSFKSGE</sequence>
<dbReference type="KEGG" id="eba:ebA2387"/>
<name>Q5P5F8_AROAE</name>
<gene>
    <name evidence="1" type="ORF">ebA2387</name>
</gene>
<dbReference type="HOGENOM" id="CLU_2021930_0_0_4"/>
<reference evidence="1 2" key="1">
    <citation type="journal article" date="2005" name="Arch. Microbiol.">
        <title>The genome sequence of an anaerobic aromatic-degrading denitrifying bacterium, strain EbN1.</title>
        <authorList>
            <person name="Rabus R."/>
            <person name="Kube M."/>
            <person name="Heider J."/>
            <person name="Beck A."/>
            <person name="Heitmann K."/>
            <person name="Widdel F."/>
            <person name="Reinhardt R."/>
        </authorList>
    </citation>
    <scope>NUCLEOTIDE SEQUENCE [LARGE SCALE GENOMIC DNA]</scope>
    <source>
        <strain evidence="1 2">EbN1</strain>
    </source>
</reference>